<dbReference type="EMBL" id="CP002547">
    <property type="protein sequence ID" value="ADY56568.1"/>
    <property type="molecule type" value="Genomic_DNA"/>
</dbReference>
<evidence type="ECO:0000259" key="5">
    <source>
        <dbReference type="PROSITE" id="PS51935"/>
    </source>
</evidence>
<protein>
    <submittedName>
        <fullName evidence="6">NLP/P60 protein</fullName>
    </submittedName>
</protein>
<reference evidence="7" key="2">
    <citation type="submission" date="2011-02" db="EMBL/GenBank/DDBJ databases">
        <title>The complete genome of Syntrophobotulus glycolicus DSM 8271.</title>
        <authorList>
            <person name="Lucas S."/>
            <person name="Copeland A."/>
            <person name="Lapidus A."/>
            <person name="Bruce D."/>
            <person name="Goodwin L."/>
            <person name="Pitluck S."/>
            <person name="Kyrpides N."/>
            <person name="Mavromatis K."/>
            <person name="Pagani I."/>
            <person name="Ivanova N."/>
            <person name="Mikhailova N."/>
            <person name="Chertkov O."/>
            <person name="Held B."/>
            <person name="Detter J.C."/>
            <person name="Tapia R."/>
            <person name="Han C."/>
            <person name="Land M."/>
            <person name="Hauser L."/>
            <person name="Markowitz V."/>
            <person name="Cheng J.-F."/>
            <person name="Hugenholtz P."/>
            <person name="Woyke T."/>
            <person name="Wu D."/>
            <person name="Spring S."/>
            <person name="Schroeder M."/>
            <person name="Brambilla E."/>
            <person name="Klenk H.-P."/>
            <person name="Eisen J.A."/>
        </authorList>
    </citation>
    <scope>NUCLEOTIDE SEQUENCE [LARGE SCALE GENOMIC DNA]</scope>
    <source>
        <strain evidence="7">DSM 8271 / FlGlyR</strain>
    </source>
</reference>
<keyword evidence="7" id="KW-1185">Reference proteome</keyword>
<dbReference type="Proteomes" id="UP000007488">
    <property type="component" value="Chromosome"/>
</dbReference>
<dbReference type="Gene3D" id="3.90.1720.10">
    <property type="entry name" value="endopeptidase domain like (from Nostoc punctiforme)"/>
    <property type="match status" value="1"/>
</dbReference>
<accession>F0SUB8</accession>
<sequence length="217" mass="23675">MQGELLQIPEIKPVQIRAFGLAAFFLAGISTIPPANLSISPEAVNESLAGGSQIKEQAPDNIYLMDQTKIKVFEEAKGFDSEGFDQMKAEKEGEKKVRDSIVSSALCWQGVPYQWGGQTRGGVDCSALVQKVFRENGVELPRTSFEQFRMGVGVAKLSLQEGDLVFFSTAGTGASHVGIFIGEGQFISATKNCVEIENLDDSYWSGHYRGSRRIVNT</sequence>
<keyword evidence="3" id="KW-0378">Hydrolase</keyword>
<evidence type="ECO:0000256" key="2">
    <source>
        <dbReference type="ARBA" id="ARBA00022670"/>
    </source>
</evidence>
<dbReference type="HOGENOM" id="CLU_016043_6_2_9"/>
<dbReference type="SUPFAM" id="SSF54001">
    <property type="entry name" value="Cysteine proteinases"/>
    <property type="match status" value="1"/>
</dbReference>
<dbReference type="GO" id="GO:0008234">
    <property type="term" value="F:cysteine-type peptidase activity"/>
    <property type="evidence" value="ECO:0007669"/>
    <property type="project" value="UniProtKB-KW"/>
</dbReference>
<feature type="domain" description="NlpC/P60" evidence="5">
    <location>
        <begin position="95"/>
        <end position="215"/>
    </location>
</feature>
<gene>
    <name evidence="6" type="ordered locus">Sgly_2279</name>
</gene>
<dbReference type="PANTHER" id="PTHR47053">
    <property type="entry name" value="MUREIN DD-ENDOPEPTIDASE MEPH-RELATED"/>
    <property type="match status" value="1"/>
</dbReference>
<dbReference type="GO" id="GO:0006508">
    <property type="term" value="P:proteolysis"/>
    <property type="evidence" value="ECO:0007669"/>
    <property type="project" value="UniProtKB-KW"/>
</dbReference>
<comment type="similarity">
    <text evidence="1">Belongs to the peptidase C40 family.</text>
</comment>
<name>F0SUB8_SYNGF</name>
<evidence type="ECO:0000256" key="3">
    <source>
        <dbReference type="ARBA" id="ARBA00022801"/>
    </source>
</evidence>
<dbReference type="InterPro" id="IPR051202">
    <property type="entry name" value="Peptidase_C40"/>
</dbReference>
<keyword evidence="4" id="KW-0788">Thiol protease</keyword>
<keyword evidence="2" id="KW-0645">Protease</keyword>
<dbReference type="OrthoDB" id="9808890at2"/>
<evidence type="ECO:0000313" key="7">
    <source>
        <dbReference type="Proteomes" id="UP000007488"/>
    </source>
</evidence>
<dbReference type="eggNOG" id="COG0791">
    <property type="taxonomic scope" value="Bacteria"/>
</dbReference>
<dbReference type="AlphaFoldDB" id="F0SUB8"/>
<dbReference type="InterPro" id="IPR000064">
    <property type="entry name" value="NLP_P60_dom"/>
</dbReference>
<dbReference type="PANTHER" id="PTHR47053:SF1">
    <property type="entry name" value="MUREIN DD-ENDOPEPTIDASE MEPH-RELATED"/>
    <property type="match status" value="1"/>
</dbReference>
<dbReference type="STRING" id="645991.Sgly_2279"/>
<dbReference type="RefSeq" id="WP_013625433.1">
    <property type="nucleotide sequence ID" value="NC_015172.1"/>
</dbReference>
<evidence type="ECO:0000256" key="4">
    <source>
        <dbReference type="ARBA" id="ARBA00022807"/>
    </source>
</evidence>
<organism evidence="6 7">
    <name type="scientific">Syntrophobotulus glycolicus (strain DSM 8271 / FlGlyR)</name>
    <dbReference type="NCBI Taxonomy" id="645991"/>
    <lineage>
        <taxon>Bacteria</taxon>
        <taxon>Bacillati</taxon>
        <taxon>Bacillota</taxon>
        <taxon>Clostridia</taxon>
        <taxon>Eubacteriales</taxon>
        <taxon>Desulfitobacteriaceae</taxon>
        <taxon>Syntrophobotulus</taxon>
    </lineage>
</organism>
<dbReference type="KEGG" id="sgy:Sgly_2279"/>
<dbReference type="PROSITE" id="PS51935">
    <property type="entry name" value="NLPC_P60"/>
    <property type="match status" value="1"/>
</dbReference>
<proteinExistence type="inferred from homology"/>
<evidence type="ECO:0000256" key="1">
    <source>
        <dbReference type="ARBA" id="ARBA00007074"/>
    </source>
</evidence>
<reference evidence="6 7" key="1">
    <citation type="journal article" date="2011" name="Stand. Genomic Sci.">
        <title>Complete genome sequence of Syntrophobotulus glycolicus type strain (FlGlyR).</title>
        <authorList>
            <person name="Han C."/>
            <person name="Mwirichia R."/>
            <person name="Chertkov O."/>
            <person name="Held B."/>
            <person name="Lapidus A."/>
            <person name="Nolan M."/>
            <person name="Lucas S."/>
            <person name="Hammon N."/>
            <person name="Deshpande S."/>
            <person name="Cheng J.F."/>
            <person name="Tapia R."/>
            <person name="Goodwin L."/>
            <person name="Pitluck S."/>
            <person name="Huntemann M."/>
            <person name="Liolios K."/>
            <person name="Ivanova N."/>
            <person name="Pagani I."/>
            <person name="Mavromatis K."/>
            <person name="Ovchinikova G."/>
            <person name="Pati A."/>
            <person name="Chen A."/>
            <person name="Palaniappan K."/>
            <person name="Land M."/>
            <person name="Hauser L."/>
            <person name="Brambilla E.M."/>
            <person name="Rohde M."/>
            <person name="Spring S."/>
            <person name="Sikorski J."/>
            <person name="Goker M."/>
            <person name="Woyke T."/>
            <person name="Bristow J."/>
            <person name="Eisen J.A."/>
            <person name="Markowitz V."/>
            <person name="Hugenholtz P."/>
            <person name="Kyrpides N.C."/>
            <person name="Klenk H.P."/>
            <person name="Detter J.C."/>
        </authorList>
    </citation>
    <scope>NUCLEOTIDE SEQUENCE [LARGE SCALE GENOMIC DNA]</scope>
    <source>
        <strain evidence="7">DSM 8271 / FlGlyR</strain>
    </source>
</reference>
<evidence type="ECO:0000313" key="6">
    <source>
        <dbReference type="EMBL" id="ADY56568.1"/>
    </source>
</evidence>
<dbReference type="Pfam" id="PF00877">
    <property type="entry name" value="NLPC_P60"/>
    <property type="match status" value="1"/>
</dbReference>
<dbReference type="InterPro" id="IPR038765">
    <property type="entry name" value="Papain-like_cys_pep_sf"/>
</dbReference>